<dbReference type="EMBL" id="MH630441">
    <property type="protein sequence ID" value="QBK46529.1"/>
    <property type="molecule type" value="mRNA"/>
</dbReference>
<organism evidence="2">
    <name type="scientific">Philasterides dicentrarchi</name>
    <dbReference type="NCBI Taxonomy" id="282688"/>
    <lineage>
        <taxon>Eukaryota</taxon>
        <taxon>Sar</taxon>
        <taxon>Alveolata</taxon>
        <taxon>Ciliophora</taxon>
        <taxon>Intramacronucleata</taxon>
        <taxon>Oligohymenophorea</taxon>
        <taxon>Scuticociliatia</taxon>
        <taxon>Philasterida</taxon>
        <taxon>Philasteridae</taxon>
        <taxon>Philasterides</taxon>
    </lineage>
</organism>
<reference evidence="2" key="1">
    <citation type="submission" date="2018-07" db="EMBL/GenBank/DDBJ databases">
        <title>Hydrogenases in Philasterides dicentrarchi.</title>
        <authorList>
            <person name="Lamas J."/>
            <person name="Folgueira I."/>
            <person name="Defelipe A."/>
            <person name="Sueiro R."/>
            <person name="Leiro J."/>
        </authorList>
    </citation>
    <scope>NUCLEOTIDE SEQUENCE</scope>
</reference>
<dbReference type="InterPro" id="IPR041726">
    <property type="entry name" value="ACAD10_11_N"/>
</dbReference>
<dbReference type="Gene3D" id="3.30.200.20">
    <property type="entry name" value="Phosphorylase Kinase, domain 1"/>
    <property type="match status" value="1"/>
</dbReference>
<dbReference type="Gene3D" id="3.90.1200.10">
    <property type="match status" value="1"/>
</dbReference>
<dbReference type="InterPro" id="IPR052898">
    <property type="entry name" value="ACAD10-like"/>
</dbReference>
<evidence type="ECO:0000259" key="1">
    <source>
        <dbReference type="Pfam" id="PF01636"/>
    </source>
</evidence>
<accession>A0A481XSK3</accession>
<protein>
    <submittedName>
        <fullName evidence="2">Acyl-CoA dehydrogenase C-terminal domain containing protein</fullName>
    </submittedName>
</protein>
<sequence length="392" mass="45448">METTEVRENHKFNQDNLKNYMIKNLNLQPSSEKLHVIQFNAGQSNPTFLITYNQFQCVMRKKPPGVLLKGAHAIDREFKIQQALHKQNFPVPQPYIYCSDLSVIESEFYLMEYMKGRIFRDLSLPGISPKERTEIYNAMCDILVKLHSFNPSEIGLDGFGNSKDYYARGIHVWSRNYRMAKTSEIKDMEEMMENLPKLIPKEGEKVSIVHGDFRLDNMVFHPTENRVIAVLDWELSTLGNPLGDLAYNLMWHYSPGNSIFGLGSIDFSYYGIPSVYPYRSRYLQGMRMQEIPDKEWFFYLAFSFFRLAGISQGVYKRSLMGNASSTKAKSFEVTAKQLARIGREQMQKSISGDIRPVPFFVQRFFSSFPTVILKIATIYGQTRLSQRTRVQQ</sequence>
<dbReference type="InterPro" id="IPR002575">
    <property type="entry name" value="Aminoglycoside_PTrfase"/>
</dbReference>
<name>A0A481XSK3_9CILI</name>
<evidence type="ECO:0000313" key="2">
    <source>
        <dbReference type="EMBL" id="QBK46529.1"/>
    </source>
</evidence>
<dbReference type="PANTHER" id="PTHR47829:SF3">
    <property type="entry name" value="AMINOGLYCOSIDE PHOSPHOTRANSFERASE DOMAIN-CONTAINING PROTEIN"/>
    <property type="match status" value="1"/>
</dbReference>
<feature type="domain" description="Aminoglycoside phosphotransferase" evidence="1">
    <location>
        <begin position="36"/>
        <end position="251"/>
    </location>
</feature>
<dbReference type="CDD" id="cd05154">
    <property type="entry name" value="ACAD10_11_N-like"/>
    <property type="match status" value="1"/>
</dbReference>
<dbReference type="InterPro" id="IPR011009">
    <property type="entry name" value="Kinase-like_dom_sf"/>
</dbReference>
<proteinExistence type="evidence at transcript level"/>
<dbReference type="AlphaFoldDB" id="A0A481XSK3"/>
<dbReference type="Pfam" id="PF01636">
    <property type="entry name" value="APH"/>
    <property type="match status" value="1"/>
</dbReference>
<dbReference type="SUPFAM" id="SSF56112">
    <property type="entry name" value="Protein kinase-like (PK-like)"/>
    <property type="match status" value="1"/>
</dbReference>
<dbReference type="PANTHER" id="PTHR47829">
    <property type="entry name" value="HYDROLASE, PUTATIVE (AFU_ORTHOLOGUE AFUA_1G12880)-RELATED"/>
    <property type="match status" value="1"/>
</dbReference>